<sequence length="151" mass="16968">MLSLRCDQKPDRKEYDDGVVDHFYDRSVLVLYRKEDKTKILLSIKGIDWGFKELESASNRFTAHARKAAFTVLWELQESAKQNHQSKAACEIGNTLQVFPFQAIQPGISGLIERTSKLQQCYNIIKTIVSSAGTNATAEWGDALRNSALSS</sequence>
<dbReference type="AlphaFoldDB" id="A0A4Q2DCK2"/>
<protein>
    <submittedName>
        <fullName evidence="1">Uncharacterized protein</fullName>
    </submittedName>
</protein>
<dbReference type="Proteomes" id="UP000290288">
    <property type="component" value="Unassembled WGS sequence"/>
</dbReference>
<proteinExistence type="predicted"/>
<reference evidence="1 2" key="1">
    <citation type="submission" date="2019-01" db="EMBL/GenBank/DDBJ databases">
        <title>Draft genome sequence of Psathyrella aberdarensis IHI B618.</title>
        <authorList>
            <person name="Buettner E."/>
            <person name="Kellner H."/>
        </authorList>
    </citation>
    <scope>NUCLEOTIDE SEQUENCE [LARGE SCALE GENOMIC DNA]</scope>
    <source>
        <strain evidence="1 2">IHI B618</strain>
    </source>
</reference>
<gene>
    <name evidence="1" type="ORF">EST38_g9106</name>
</gene>
<evidence type="ECO:0000313" key="2">
    <source>
        <dbReference type="Proteomes" id="UP000290288"/>
    </source>
</evidence>
<name>A0A4Q2DCK2_9AGAR</name>
<organism evidence="1 2">
    <name type="scientific">Candolleomyces aberdarensis</name>
    <dbReference type="NCBI Taxonomy" id="2316362"/>
    <lineage>
        <taxon>Eukaryota</taxon>
        <taxon>Fungi</taxon>
        <taxon>Dikarya</taxon>
        <taxon>Basidiomycota</taxon>
        <taxon>Agaricomycotina</taxon>
        <taxon>Agaricomycetes</taxon>
        <taxon>Agaricomycetidae</taxon>
        <taxon>Agaricales</taxon>
        <taxon>Agaricineae</taxon>
        <taxon>Psathyrellaceae</taxon>
        <taxon>Candolleomyces</taxon>
    </lineage>
</organism>
<evidence type="ECO:0000313" key="1">
    <source>
        <dbReference type="EMBL" id="RXW16752.1"/>
    </source>
</evidence>
<accession>A0A4Q2DCK2</accession>
<dbReference type="EMBL" id="SDEE01000405">
    <property type="protein sequence ID" value="RXW16752.1"/>
    <property type="molecule type" value="Genomic_DNA"/>
</dbReference>
<keyword evidence="2" id="KW-1185">Reference proteome</keyword>
<comment type="caution">
    <text evidence="1">The sequence shown here is derived from an EMBL/GenBank/DDBJ whole genome shotgun (WGS) entry which is preliminary data.</text>
</comment>